<comment type="subcellular location">
    <subcellularLocation>
        <location evidence="1 8">Cytoplasm</location>
    </subcellularLocation>
</comment>
<dbReference type="GO" id="GO:0005737">
    <property type="term" value="C:cytoplasm"/>
    <property type="evidence" value="ECO:0007669"/>
    <property type="project" value="UniProtKB-SubCell"/>
</dbReference>
<evidence type="ECO:0000256" key="1">
    <source>
        <dbReference type="ARBA" id="ARBA00004496"/>
    </source>
</evidence>
<keyword evidence="3 8" id="KW-0378">Hydrolase</keyword>
<evidence type="ECO:0000256" key="7">
    <source>
        <dbReference type="ARBA" id="ARBA00060749"/>
    </source>
</evidence>
<keyword evidence="10" id="KW-1185">Reference proteome</keyword>
<dbReference type="Proteomes" id="UP000278542">
    <property type="component" value="Unassembled WGS sequence"/>
</dbReference>
<dbReference type="GO" id="GO:0047429">
    <property type="term" value="F:nucleoside triphosphate diphosphatase activity"/>
    <property type="evidence" value="ECO:0007669"/>
    <property type="project" value="UniProtKB-EC"/>
</dbReference>
<proteinExistence type="inferred from homology"/>
<dbReference type="PIRSF" id="PIRSF006305">
    <property type="entry name" value="Maf"/>
    <property type="match status" value="1"/>
</dbReference>
<dbReference type="GO" id="GO:0009117">
    <property type="term" value="P:nucleotide metabolic process"/>
    <property type="evidence" value="ECO:0007669"/>
    <property type="project" value="UniProtKB-KW"/>
</dbReference>
<protein>
    <recommendedName>
        <fullName evidence="8">Nucleoside triphosphate pyrophosphatase</fullName>
        <ecNumber evidence="8">3.6.1.9</ecNumber>
    </recommendedName>
    <alternativeName>
        <fullName evidence="8">Nucleotide pyrophosphatase</fullName>
        <shortName evidence="8">Nucleotide PPase</shortName>
    </alternativeName>
</protein>
<comment type="catalytic activity">
    <reaction evidence="5">
        <text>N(7)-methyl-GTP + H2O = N(7)-methyl-GMP + diphosphate + H(+)</text>
        <dbReference type="Rhea" id="RHEA:58744"/>
        <dbReference type="ChEBI" id="CHEBI:15377"/>
        <dbReference type="ChEBI" id="CHEBI:15378"/>
        <dbReference type="ChEBI" id="CHEBI:33019"/>
        <dbReference type="ChEBI" id="CHEBI:58285"/>
        <dbReference type="ChEBI" id="CHEBI:87133"/>
    </reaction>
</comment>
<comment type="catalytic activity">
    <reaction evidence="8">
        <text>a ribonucleoside 5'-triphosphate + H2O = a ribonucleoside 5'-phosphate + diphosphate + H(+)</text>
        <dbReference type="Rhea" id="RHEA:23996"/>
        <dbReference type="ChEBI" id="CHEBI:15377"/>
        <dbReference type="ChEBI" id="CHEBI:15378"/>
        <dbReference type="ChEBI" id="CHEBI:33019"/>
        <dbReference type="ChEBI" id="CHEBI:58043"/>
        <dbReference type="ChEBI" id="CHEBI:61557"/>
        <dbReference type="EC" id="3.6.1.9"/>
    </reaction>
</comment>
<organism evidence="9 10">
    <name type="scientific">Orbus hercynius</name>
    <dbReference type="NCBI Taxonomy" id="593135"/>
    <lineage>
        <taxon>Bacteria</taxon>
        <taxon>Pseudomonadati</taxon>
        <taxon>Pseudomonadota</taxon>
        <taxon>Gammaproteobacteria</taxon>
        <taxon>Orbales</taxon>
        <taxon>Orbaceae</taxon>
        <taxon>Orbus</taxon>
    </lineage>
</organism>
<dbReference type="FunFam" id="3.90.950.10:FF:000005">
    <property type="entry name" value="7-methyl-GTP pyrophosphatase"/>
    <property type="match status" value="1"/>
</dbReference>
<dbReference type="Gene3D" id="3.90.950.10">
    <property type="match status" value="1"/>
</dbReference>
<evidence type="ECO:0000256" key="4">
    <source>
        <dbReference type="ARBA" id="ARBA00023080"/>
    </source>
</evidence>
<dbReference type="InterPro" id="IPR003697">
    <property type="entry name" value="Maf-like"/>
</dbReference>
<gene>
    <name evidence="9" type="ORF">DES39_0261</name>
</gene>
<comment type="catalytic activity">
    <reaction evidence="8">
        <text>a 2'-deoxyribonucleoside 5'-triphosphate + H2O = a 2'-deoxyribonucleoside 5'-phosphate + diphosphate + H(+)</text>
        <dbReference type="Rhea" id="RHEA:44644"/>
        <dbReference type="ChEBI" id="CHEBI:15377"/>
        <dbReference type="ChEBI" id="CHEBI:15378"/>
        <dbReference type="ChEBI" id="CHEBI:33019"/>
        <dbReference type="ChEBI" id="CHEBI:61560"/>
        <dbReference type="ChEBI" id="CHEBI:65317"/>
        <dbReference type="EC" id="3.6.1.9"/>
    </reaction>
</comment>
<evidence type="ECO:0000256" key="6">
    <source>
        <dbReference type="ARBA" id="ARBA00053369"/>
    </source>
</evidence>
<dbReference type="RefSeq" id="WP_121143971.1">
    <property type="nucleotide sequence ID" value="NZ_RBWY01000001.1"/>
</dbReference>
<dbReference type="PANTHER" id="PTHR43213">
    <property type="entry name" value="BIFUNCTIONAL DTTP/UTP PYROPHOSPHATASE/METHYLTRANSFERASE PROTEIN-RELATED"/>
    <property type="match status" value="1"/>
</dbReference>
<evidence type="ECO:0000256" key="2">
    <source>
        <dbReference type="ARBA" id="ARBA00022490"/>
    </source>
</evidence>
<dbReference type="PANTHER" id="PTHR43213:SF10">
    <property type="entry name" value="7-METHYL-GTP PYROPHOSPHATASE"/>
    <property type="match status" value="1"/>
</dbReference>
<comment type="function">
    <text evidence="6">Nucleoside triphosphate pyrophosphatase that hydrolyzes 7-methyl-GTP (m(7)GTP). May have a dual role in cell division arrest and in preventing the incorporation of modified nucleotides into cellular nucleic acids.</text>
</comment>
<accession>A0A495RHT0</accession>
<reference evidence="9 10" key="1">
    <citation type="submission" date="2018-10" db="EMBL/GenBank/DDBJ databases">
        <title>Genomic Encyclopedia of Type Strains, Phase IV (KMG-IV): sequencing the most valuable type-strain genomes for metagenomic binning, comparative biology and taxonomic classification.</title>
        <authorList>
            <person name="Goeker M."/>
        </authorList>
    </citation>
    <scope>NUCLEOTIDE SEQUENCE [LARGE SCALE GENOMIC DNA]</scope>
    <source>
        <strain evidence="9 10">DSM 22228</strain>
    </source>
</reference>
<keyword evidence="2 8" id="KW-0963">Cytoplasm</keyword>
<evidence type="ECO:0000256" key="5">
    <source>
        <dbReference type="ARBA" id="ARBA00050213"/>
    </source>
</evidence>
<evidence type="ECO:0000313" key="9">
    <source>
        <dbReference type="EMBL" id="RKS87052.1"/>
    </source>
</evidence>
<comment type="caution">
    <text evidence="8">Lacks conserved residue(s) required for the propagation of feature annotation.</text>
</comment>
<dbReference type="EC" id="3.6.1.9" evidence="8"/>
<evidence type="ECO:0000256" key="8">
    <source>
        <dbReference type="HAMAP-Rule" id="MF_00528"/>
    </source>
</evidence>
<comment type="cofactor">
    <cofactor evidence="8">
        <name>a divalent metal cation</name>
        <dbReference type="ChEBI" id="CHEBI:60240"/>
    </cofactor>
</comment>
<dbReference type="HAMAP" id="MF_00528">
    <property type="entry name" value="Maf"/>
    <property type="match status" value="1"/>
</dbReference>
<dbReference type="EMBL" id="RBWY01000001">
    <property type="protein sequence ID" value="RKS87052.1"/>
    <property type="molecule type" value="Genomic_DNA"/>
</dbReference>
<comment type="caution">
    <text evidence="9">The sequence shown here is derived from an EMBL/GenBank/DDBJ whole genome shotgun (WGS) entry which is preliminary data.</text>
</comment>
<dbReference type="OrthoDB" id="9813694at2"/>
<keyword evidence="4 8" id="KW-0546">Nucleotide metabolism</keyword>
<dbReference type="NCBIfam" id="TIGR00172">
    <property type="entry name" value="maf"/>
    <property type="match status" value="1"/>
</dbReference>
<name>A0A495RHT0_9GAMM</name>
<dbReference type="SUPFAM" id="SSF52972">
    <property type="entry name" value="ITPase-like"/>
    <property type="match status" value="1"/>
</dbReference>
<feature type="active site" description="Proton acceptor" evidence="8">
    <location>
        <position position="68"/>
    </location>
</feature>
<comment type="function">
    <text evidence="8">Nucleoside triphosphate pyrophosphatase. May have a dual role in cell division arrest and in preventing the incorporation of modified nucleotides into cellular nucleic acids.</text>
</comment>
<dbReference type="InterPro" id="IPR029001">
    <property type="entry name" value="ITPase-like_fam"/>
</dbReference>
<evidence type="ECO:0000256" key="3">
    <source>
        <dbReference type="ARBA" id="ARBA00022801"/>
    </source>
</evidence>
<comment type="similarity">
    <text evidence="7">Belongs to the Maf family. YceF subfamily.</text>
</comment>
<sequence>MKLILASTSESRKKILKKFALPFDCVAPQCDETPLPNESAIDLVLRLSQIKAESVAAHHPNDIVIGSDQVGVLDGKIIGKPHSTDNAIAQLLNSSGKTFYFYTGLCVIHQSSQQITTLYEPFKVTFRQLTLAEIESYVQKERPLQCAGSFKCDELGITLFEKFEGHDINALVGLPLIKLNQILIQMGFNPLLLK</sequence>
<dbReference type="CDD" id="cd00555">
    <property type="entry name" value="Maf"/>
    <property type="match status" value="1"/>
</dbReference>
<evidence type="ECO:0000313" key="10">
    <source>
        <dbReference type="Proteomes" id="UP000278542"/>
    </source>
</evidence>
<dbReference type="AlphaFoldDB" id="A0A495RHT0"/>
<dbReference type="Pfam" id="PF02545">
    <property type="entry name" value="Maf"/>
    <property type="match status" value="1"/>
</dbReference>